<keyword evidence="3" id="KW-1185">Reference proteome</keyword>
<protein>
    <recommendedName>
        <fullName evidence="1">SnoaL-like domain-containing protein</fullName>
    </recommendedName>
</protein>
<name>K2PQ56_9HYPH</name>
<dbReference type="Proteomes" id="UP000007374">
    <property type="component" value="Unassembled WGS sequence"/>
</dbReference>
<proteinExistence type="predicted"/>
<accession>K2PQ56</accession>
<dbReference type="SUPFAM" id="SSF54427">
    <property type="entry name" value="NTF2-like"/>
    <property type="match status" value="1"/>
</dbReference>
<dbReference type="InterPro" id="IPR032710">
    <property type="entry name" value="NTF2-like_dom_sf"/>
</dbReference>
<dbReference type="EMBL" id="AMSI01000004">
    <property type="protein sequence ID" value="EKF43177.1"/>
    <property type="molecule type" value="Genomic_DNA"/>
</dbReference>
<dbReference type="InterPro" id="IPR037401">
    <property type="entry name" value="SnoaL-like"/>
</dbReference>
<evidence type="ECO:0000313" key="3">
    <source>
        <dbReference type="Proteomes" id="UP000007374"/>
    </source>
</evidence>
<feature type="domain" description="SnoaL-like" evidence="1">
    <location>
        <begin position="9"/>
        <end position="129"/>
    </location>
</feature>
<dbReference type="eggNOG" id="COG4319">
    <property type="taxonomic scope" value="Bacteria"/>
</dbReference>
<sequence length="167" mass="19200">MSDFEQRLRRIEDRQAIAELRAHYCHVLDDRNWEQLAQLFTEDGEFQGLAHVIGRDAILRFFRDTVSGIAEGFWHFCTNATVSLDGDRATGRISMQYLSVKKGVSYVSAGHYDDELTREGGIWRFRKRKITFYYFAPLSEGFTGRPTYITPEGKPLDPALLAAEVTR</sequence>
<comment type="caution">
    <text evidence="2">The sequence shown here is derived from an EMBL/GenBank/DDBJ whole genome shotgun (WGS) entry which is preliminary data.</text>
</comment>
<dbReference type="Gene3D" id="3.10.450.50">
    <property type="match status" value="1"/>
</dbReference>
<gene>
    <name evidence="2" type="ORF">NA8A_07569</name>
</gene>
<evidence type="ECO:0000313" key="2">
    <source>
        <dbReference type="EMBL" id="EKF43177.1"/>
    </source>
</evidence>
<dbReference type="PATRIC" id="fig|1231190.3.peg.1587"/>
<evidence type="ECO:0000259" key="1">
    <source>
        <dbReference type="Pfam" id="PF13577"/>
    </source>
</evidence>
<dbReference type="Pfam" id="PF13577">
    <property type="entry name" value="SnoaL_4"/>
    <property type="match status" value="1"/>
</dbReference>
<dbReference type="CDD" id="cd00531">
    <property type="entry name" value="NTF2_like"/>
    <property type="match status" value="1"/>
</dbReference>
<reference evidence="2 3" key="1">
    <citation type="journal article" date="2012" name="J. Bacteriol.">
        <title>Genome Sequence of Nitratireductor indicus Type Strain C115.</title>
        <authorList>
            <person name="Lai Q."/>
            <person name="Li G."/>
            <person name="Yu Z."/>
            <person name="Shao Z."/>
        </authorList>
    </citation>
    <scope>NUCLEOTIDE SEQUENCE [LARGE SCALE GENOMIC DNA]</scope>
    <source>
        <strain evidence="2 3">C115</strain>
    </source>
</reference>
<dbReference type="AlphaFoldDB" id="K2PQ56"/>
<dbReference type="OrthoDB" id="581683at2"/>
<dbReference type="RefSeq" id="WP_009756331.1">
    <property type="nucleotide sequence ID" value="NZ_AMSI01000004.1"/>
</dbReference>
<dbReference type="STRING" id="721133.SAMN05216176_105211"/>
<organism evidence="2 3">
    <name type="scientific">Nitratireductor indicus C115</name>
    <dbReference type="NCBI Taxonomy" id="1231190"/>
    <lineage>
        <taxon>Bacteria</taxon>
        <taxon>Pseudomonadati</taxon>
        <taxon>Pseudomonadota</taxon>
        <taxon>Alphaproteobacteria</taxon>
        <taxon>Hyphomicrobiales</taxon>
        <taxon>Phyllobacteriaceae</taxon>
        <taxon>Nitratireductor</taxon>
    </lineage>
</organism>